<name>A0A6A8MFU4_9LACO</name>
<dbReference type="PROSITE" id="PS51257">
    <property type="entry name" value="PROKAR_LIPOPROTEIN"/>
    <property type="match status" value="1"/>
</dbReference>
<proteinExistence type="predicted"/>
<reference evidence="4 5" key="1">
    <citation type="submission" date="2019-08" db="EMBL/GenBank/DDBJ databases">
        <title>In-depth cultivation of the pig gut microbiome towards novel bacterial diversity and tailored functional studies.</title>
        <authorList>
            <person name="Wylensek D."/>
            <person name="Hitch T.C.A."/>
            <person name="Clavel T."/>
        </authorList>
    </citation>
    <scope>NUCLEOTIDE SEQUENCE [LARGE SCALE GENOMIC DNA]</scope>
    <source>
        <strain evidence="4 5">Bifido-178-WT-2B</strain>
    </source>
</reference>
<comment type="caution">
    <text evidence="4">The sequence shown here is derived from an EMBL/GenBank/DDBJ whole genome shotgun (WGS) entry which is preliminary data.</text>
</comment>
<keyword evidence="5" id="KW-1185">Reference proteome</keyword>
<evidence type="ECO:0000313" key="4">
    <source>
        <dbReference type="EMBL" id="MST87680.1"/>
    </source>
</evidence>
<protein>
    <recommendedName>
        <fullName evidence="6">DUF4767 domain-containing protein</fullName>
    </recommendedName>
</protein>
<gene>
    <name evidence="4" type="ORF">FYJ62_08640</name>
</gene>
<evidence type="ECO:0000256" key="3">
    <source>
        <dbReference type="SAM" id="SignalP"/>
    </source>
</evidence>
<feature type="region of interest" description="Disordered" evidence="2">
    <location>
        <begin position="28"/>
        <end position="105"/>
    </location>
</feature>
<feature type="chain" id="PRO_5038678417" description="DUF4767 domain-containing protein" evidence="3">
    <location>
        <begin position="26"/>
        <end position="215"/>
    </location>
</feature>
<evidence type="ECO:0008006" key="6">
    <source>
        <dbReference type="Google" id="ProtNLM"/>
    </source>
</evidence>
<dbReference type="EMBL" id="VUMX01000028">
    <property type="protein sequence ID" value="MST87680.1"/>
    <property type="molecule type" value="Genomic_DNA"/>
</dbReference>
<dbReference type="RefSeq" id="WP_154549294.1">
    <property type="nucleotide sequence ID" value="NZ_VUMX01000028.1"/>
</dbReference>
<feature type="compositionally biased region" description="Basic residues" evidence="2">
    <location>
        <begin position="36"/>
        <end position="58"/>
    </location>
</feature>
<sequence length="215" mass="23271">MKARKILTILSATSALLLVAGCSNSQQSSEKAAKQSSKKQSSKKSSSKKKVFKTKVVKKQSSESSSSEASSSSSSSQTSQSSSSSITSSQSSSSAVSSSSSSSQTQKYADEEYAAAVWLTGENAKYGFSESSVFYHSDKVANMYIYQGQKYANQTHITVNANDVLVEYDVVPGAHPHGMDQKTFTKEELNKTIAQHKQEIDDYISEQGSNQDEDY</sequence>
<dbReference type="Proteomes" id="UP000438120">
    <property type="component" value="Unassembled WGS sequence"/>
</dbReference>
<evidence type="ECO:0000313" key="5">
    <source>
        <dbReference type="Proteomes" id="UP000438120"/>
    </source>
</evidence>
<evidence type="ECO:0000256" key="1">
    <source>
        <dbReference type="SAM" id="Coils"/>
    </source>
</evidence>
<keyword evidence="1" id="KW-0175">Coiled coil</keyword>
<keyword evidence="3" id="KW-0732">Signal</keyword>
<accession>A0A6A8MFU4</accession>
<feature type="signal peptide" evidence="3">
    <location>
        <begin position="1"/>
        <end position="25"/>
    </location>
</feature>
<feature type="coiled-coil region" evidence="1">
    <location>
        <begin position="179"/>
        <end position="206"/>
    </location>
</feature>
<feature type="compositionally biased region" description="Low complexity" evidence="2">
    <location>
        <begin position="62"/>
        <end position="105"/>
    </location>
</feature>
<evidence type="ECO:0000256" key="2">
    <source>
        <dbReference type="SAM" id="MobiDB-lite"/>
    </source>
</evidence>
<dbReference type="AlphaFoldDB" id="A0A6A8MFU4"/>
<organism evidence="4 5">
    <name type="scientific">Lactobacillus porci</name>
    <dbReference type="NCBI Taxonomy" id="2012477"/>
    <lineage>
        <taxon>Bacteria</taxon>
        <taxon>Bacillati</taxon>
        <taxon>Bacillota</taxon>
        <taxon>Bacilli</taxon>
        <taxon>Lactobacillales</taxon>
        <taxon>Lactobacillaceae</taxon>
        <taxon>Lactobacillus</taxon>
    </lineage>
</organism>